<dbReference type="SUPFAM" id="SSF51735">
    <property type="entry name" value="NAD(P)-binding Rossmann-fold domains"/>
    <property type="match status" value="1"/>
</dbReference>
<dbReference type="GO" id="GO:0000166">
    <property type="term" value="F:nucleotide binding"/>
    <property type="evidence" value="ECO:0007669"/>
    <property type="project" value="InterPro"/>
</dbReference>
<evidence type="ECO:0000313" key="5">
    <source>
        <dbReference type="Proteomes" id="UP000189475"/>
    </source>
</evidence>
<evidence type="ECO:0000259" key="3">
    <source>
        <dbReference type="Pfam" id="PF01408"/>
    </source>
</evidence>
<dbReference type="STRING" id="1918946.VPAL9027_01915"/>
<dbReference type="SUPFAM" id="SSF55347">
    <property type="entry name" value="Glyceraldehyde-3-phosphate dehydrogenase-like, C-terminal domain"/>
    <property type="match status" value="1"/>
</dbReference>
<dbReference type="OrthoDB" id="9774191at2"/>
<keyword evidence="2 4" id="KW-0560">Oxidoreductase</keyword>
<feature type="domain" description="Gfo/Idh/MocA-like oxidoreductase N-terminal" evidence="3">
    <location>
        <begin position="6"/>
        <end position="123"/>
    </location>
</feature>
<dbReference type="InterPro" id="IPR036291">
    <property type="entry name" value="NAD(P)-bd_dom_sf"/>
</dbReference>
<dbReference type="GO" id="GO:0033712">
    <property type="term" value="F:1,5-anhydro-D-fructose reductase (1,5-anhydro-D-mannitol-forming) activity"/>
    <property type="evidence" value="ECO:0007669"/>
    <property type="project" value="UniProtKB-EC"/>
</dbReference>
<dbReference type="RefSeq" id="WP_077314340.1">
    <property type="nucleotide sequence ID" value="NZ_AP024888.1"/>
</dbReference>
<accession>A0A1R4B4U8</accession>
<protein>
    <submittedName>
        <fullName evidence="4">1,5-anhydro-D-fructose reductase</fullName>
        <ecNumber evidence="4">1.1.1.292</ecNumber>
    </submittedName>
</protein>
<sequence>MDKRVVRWGVVGVGKIAHRLVDDLVKHSPNGMFYGAAARNPERAKAFVEQFNGQVSYASYQELVQDANIDVVYIATINSAHKALIELCLKHGKHVLVEKPALTNVADWDEMTSLAKQKGVLLVEAMKTLTFPAYRALRQFIQDNQLVIEHIDAAFGGALPFDPNNRVFDGSLCGGASLDVGFYPLWLYADLCECLDQPLGELTTEFIQDNVHSSVDETAIYHFSGAVSGKISASITRDLSKIATLTGPELTITIAEKWWNPKSIMITYRGESHHIDTSPRGGGFEHEIAHMNDLIQQQAICSEVIKLSVGRKVIECVEAGLIANGFTHLTQIS</sequence>
<organism evidence="4 5">
    <name type="scientific">Vibrio palustris</name>
    <dbReference type="NCBI Taxonomy" id="1918946"/>
    <lineage>
        <taxon>Bacteria</taxon>
        <taxon>Pseudomonadati</taxon>
        <taxon>Pseudomonadota</taxon>
        <taxon>Gammaproteobacteria</taxon>
        <taxon>Vibrionales</taxon>
        <taxon>Vibrionaceae</taxon>
        <taxon>Vibrio</taxon>
    </lineage>
</organism>
<dbReference type="InterPro" id="IPR050984">
    <property type="entry name" value="Gfo/Idh/MocA_domain"/>
</dbReference>
<dbReference type="EMBL" id="FUFT01000005">
    <property type="protein sequence ID" value="SJL83936.1"/>
    <property type="molecule type" value="Genomic_DNA"/>
</dbReference>
<name>A0A1R4B4U8_9VIBR</name>
<proteinExistence type="inferred from homology"/>
<dbReference type="InterPro" id="IPR000683">
    <property type="entry name" value="Gfo/Idh/MocA-like_OxRdtase_N"/>
</dbReference>
<reference evidence="4 5" key="1">
    <citation type="submission" date="2017-02" db="EMBL/GenBank/DDBJ databases">
        <authorList>
            <person name="Peterson S.W."/>
        </authorList>
    </citation>
    <scope>NUCLEOTIDE SEQUENCE [LARGE SCALE GENOMIC DNA]</scope>
    <source>
        <strain evidence="4 5">CECT 9027</strain>
    </source>
</reference>
<gene>
    <name evidence="4" type="primary">afr</name>
    <name evidence="4" type="ORF">VPAL9027_01915</name>
</gene>
<keyword evidence="5" id="KW-1185">Reference proteome</keyword>
<evidence type="ECO:0000313" key="4">
    <source>
        <dbReference type="EMBL" id="SJL83936.1"/>
    </source>
</evidence>
<dbReference type="Gene3D" id="3.40.50.720">
    <property type="entry name" value="NAD(P)-binding Rossmann-like Domain"/>
    <property type="match status" value="1"/>
</dbReference>
<dbReference type="Gene3D" id="3.30.360.10">
    <property type="entry name" value="Dihydrodipicolinate Reductase, domain 2"/>
    <property type="match status" value="1"/>
</dbReference>
<dbReference type="PANTHER" id="PTHR22604:SF105">
    <property type="entry name" value="TRANS-1,2-DIHYDROBENZENE-1,2-DIOL DEHYDROGENASE"/>
    <property type="match status" value="1"/>
</dbReference>
<dbReference type="Proteomes" id="UP000189475">
    <property type="component" value="Unassembled WGS sequence"/>
</dbReference>
<evidence type="ECO:0000256" key="1">
    <source>
        <dbReference type="ARBA" id="ARBA00010928"/>
    </source>
</evidence>
<dbReference type="EC" id="1.1.1.292" evidence="4"/>
<comment type="similarity">
    <text evidence="1">Belongs to the Gfo/Idh/MocA family.</text>
</comment>
<dbReference type="AlphaFoldDB" id="A0A1R4B4U8"/>
<dbReference type="PANTHER" id="PTHR22604">
    <property type="entry name" value="OXIDOREDUCTASES"/>
    <property type="match status" value="1"/>
</dbReference>
<evidence type="ECO:0000256" key="2">
    <source>
        <dbReference type="ARBA" id="ARBA00023002"/>
    </source>
</evidence>
<dbReference type="Pfam" id="PF01408">
    <property type="entry name" value="GFO_IDH_MocA"/>
    <property type="match status" value="1"/>
</dbReference>